<evidence type="ECO:0000256" key="1">
    <source>
        <dbReference type="ARBA" id="ARBA00002901"/>
    </source>
</evidence>
<evidence type="ECO:0000256" key="2">
    <source>
        <dbReference type="ARBA" id="ARBA00005046"/>
    </source>
</evidence>
<dbReference type="EC" id="2.10.1.1" evidence="5"/>
<evidence type="ECO:0000256" key="4">
    <source>
        <dbReference type="ARBA" id="ARBA00047317"/>
    </source>
</evidence>
<organism evidence="7 8">
    <name type="scientific">Pacificimonas pallii</name>
    <dbReference type="NCBI Taxonomy" id="2827236"/>
    <lineage>
        <taxon>Bacteria</taxon>
        <taxon>Pseudomonadati</taxon>
        <taxon>Pseudomonadota</taxon>
        <taxon>Alphaproteobacteria</taxon>
        <taxon>Sphingomonadales</taxon>
        <taxon>Sphingosinicellaceae</taxon>
        <taxon>Pacificimonas</taxon>
    </lineage>
</organism>
<evidence type="ECO:0000313" key="8">
    <source>
        <dbReference type="Proteomes" id="UP000722336"/>
    </source>
</evidence>
<comment type="pathway">
    <text evidence="2 5">Cofactor biosynthesis; molybdopterin biosynthesis.</text>
</comment>
<keyword evidence="5" id="KW-0501">Molybdenum cofactor biosynthesis</keyword>
<evidence type="ECO:0000313" key="7">
    <source>
        <dbReference type="EMBL" id="MBV7256522.1"/>
    </source>
</evidence>
<dbReference type="InterPro" id="IPR005111">
    <property type="entry name" value="MoeA_C_domain_IV"/>
</dbReference>
<dbReference type="EMBL" id="JAGSPA010000002">
    <property type="protein sequence ID" value="MBV7256522.1"/>
    <property type="molecule type" value="Genomic_DNA"/>
</dbReference>
<comment type="catalytic activity">
    <reaction evidence="4">
        <text>adenylyl-molybdopterin + molybdate = Mo-molybdopterin + AMP + H(+)</text>
        <dbReference type="Rhea" id="RHEA:35047"/>
        <dbReference type="ChEBI" id="CHEBI:15378"/>
        <dbReference type="ChEBI" id="CHEBI:36264"/>
        <dbReference type="ChEBI" id="CHEBI:62727"/>
        <dbReference type="ChEBI" id="CHEBI:71302"/>
        <dbReference type="ChEBI" id="CHEBI:456215"/>
        <dbReference type="EC" id="2.10.1.1"/>
    </reaction>
</comment>
<dbReference type="InterPro" id="IPR005110">
    <property type="entry name" value="MoeA_linker/N"/>
</dbReference>
<dbReference type="Pfam" id="PF03454">
    <property type="entry name" value="MoeA_C"/>
    <property type="match status" value="1"/>
</dbReference>
<comment type="function">
    <text evidence="1 5">Catalyzes the insertion of molybdate into adenylated molybdopterin with the concomitant release of AMP.</text>
</comment>
<name>A0ABS6SDM4_9SPHN</name>
<dbReference type="SMART" id="SM00852">
    <property type="entry name" value="MoCF_biosynth"/>
    <property type="match status" value="1"/>
</dbReference>
<dbReference type="Proteomes" id="UP000722336">
    <property type="component" value="Unassembled WGS sequence"/>
</dbReference>
<reference evidence="7 8" key="1">
    <citation type="submission" date="2021-04" db="EMBL/GenBank/DDBJ databases">
        <authorList>
            <person name="Pira H."/>
            <person name="Risdian C."/>
            <person name="Wink J."/>
        </authorList>
    </citation>
    <scope>NUCLEOTIDE SEQUENCE [LARGE SCALE GENOMIC DNA]</scope>
    <source>
        <strain evidence="7 8">WHA3</strain>
    </source>
</reference>
<keyword evidence="5" id="KW-0460">Magnesium</keyword>
<dbReference type="Pfam" id="PF00994">
    <property type="entry name" value="MoCF_biosynth"/>
    <property type="match status" value="1"/>
</dbReference>
<keyword evidence="5" id="KW-0808">Transferase</keyword>
<accession>A0ABS6SDM4</accession>
<keyword evidence="5" id="KW-0479">Metal-binding</keyword>
<dbReference type="NCBIfam" id="NF045515">
    <property type="entry name" value="Glp_gephyrin"/>
    <property type="match status" value="1"/>
</dbReference>
<dbReference type="InterPro" id="IPR001453">
    <property type="entry name" value="MoaB/Mog_dom"/>
</dbReference>
<dbReference type="Pfam" id="PF03453">
    <property type="entry name" value="MoeA_N"/>
    <property type="match status" value="1"/>
</dbReference>
<evidence type="ECO:0000256" key="5">
    <source>
        <dbReference type="RuleBase" id="RU365090"/>
    </source>
</evidence>
<protein>
    <recommendedName>
        <fullName evidence="5">Molybdopterin molybdenumtransferase</fullName>
        <ecNumber evidence="5">2.10.1.1</ecNumber>
    </recommendedName>
</protein>
<keyword evidence="8" id="KW-1185">Reference proteome</keyword>
<feature type="domain" description="MoaB/Mog" evidence="6">
    <location>
        <begin position="174"/>
        <end position="311"/>
    </location>
</feature>
<proteinExistence type="inferred from homology"/>
<dbReference type="InterPro" id="IPR038987">
    <property type="entry name" value="MoeA-like"/>
</dbReference>
<evidence type="ECO:0000256" key="3">
    <source>
        <dbReference type="ARBA" id="ARBA00010763"/>
    </source>
</evidence>
<dbReference type="PANTHER" id="PTHR10192:SF5">
    <property type="entry name" value="GEPHYRIN"/>
    <property type="match status" value="1"/>
</dbReference>
<dbReference type="NCBIfam" id="TIGR00177">
    <property type="entry name" value="molyb_syn"/>
    <property type="match status" value="1"/>
</dbReference>
<keyword evidence="5" id="KW-0500">Molybdenum</keyword>
<evidence type="ECO:0000259" key="6">
    <source>
        <dbReference type="SMART" id="SM00852"/>
    </source>
</evidence>
<comment type="cofactor">
    <cofactor evidence="5">
        <name>Mg(2+)</name>
        <dbReference type="ChEBI" id="CHEBI:18420"/>
    </cofactor>
</comment>
<comment type="caution">
    <text evidence="7">The sequence shown here is derived from an EMBL/GenBank/DDBJ whole genome shotgun (WGS) entry which is preliminary data.</text>
</comment>
<comment type="similarity">
    <text evidence="3 5">Belongs to the MoeA family.</text>
</comment>
<dbReference type="CDD" id="cd00887">
    <property type="entry name" value="MoeA"/>
    <property type="match status" value="1"/>
</dbReference>
<dbReference type="PANTHER" id="PTHR10192">
    <property type="entry name" value="MOLYBDOPTERIN BIOSYNTHESIS PROTEIN"/>
    <property type="match status" value="1"/>
</dbReference>
<sequence>MLEYQEALDRLLAGTKPLPAERVALDDAIGRILAEPLAAGLTQPPFPASAMDGYAIRWTDMPGPWTVIGESAAGSASSGSVNTREAVRIFTGAPVPSGADTVVVQEDAVRGGDILTLTGDGPPRKGAHIRPEGNDFSEGMPLLPAGSRVTAAVIGLAAAAGHARLTVHRRPRIAVIAAGNELVPPGTRPGPAQIVAGNGPMITAQLQQDGADVTDFGIVPDDLGAITDAIRRAGDFDMLLTIGGASVGDHDLVRAALKAAGATLEFWRIAIKPGKPLIAGRMGQTRIIGLPGNPVSAYVCTLLFARPVLQRMQGVDVCETAETAILGSPLPGNGDRRDHLRAHLEADRITPLATQDSAQLAVLARANALIVRPPFVKASKTGDSVPFIRLDRT</sequence>
<gene>
    <name evidence="7" type="ORF">KCG44_06960</name>
</gene>